<organism evidence="2 3">
    <name type="scientific">Chelatococcus sambhunathii</name>
    <dbReference type="NCBI Taxonomy" id="363953"/>
    <lineage>
        <taxon>Bacteria</taxon>
        <taxon>Pseudomonadati</taxon>
        <taxon>Pseudomonadota</taxon>
        <taxon>Alphaproteobacteria</taxon>
        <taxon>Hyphomicrobiales</taxon>
        <taxon>Chelatococcaceae</taxon>
        <taxon>Chelatococcus</taxon>
    </lineage>
</organism>
<feature type="transmembrane region" description="Helical" evidence="1">
    <location>
        <begin position="47"/>
        <end position="66"/>
    </location>
</feature>
<protein>
    <submittedName>
        <fullName evidence="2">Uncharacterized protein</fullName>
    </submittedName>
</protein>
<sequence>MSNLTVASKLSAGRKALSAIAVAAVVGVALSPAAASAKGWGHHHGGYGAAVAGGLILGAIVADAAYADSYDAPACWTEKRVRYGAYGERYVTRVRVCD</sequence>
<keyword evidence="1" id="KW-0472">Membrane</keyword>
<gene>
    <name evidence="2" type="ORF">IHQ68_15765</name>
</gene>
<accession>A0ABU1DIY0</accession>
<reference evidence="2" key="1">
    <citation type="submission" date="2020-10" db="EMBL/GenBank/DDBJ databases">
        <authorList>
            <person name="Abbas A."/>
            <person name="Razzaq R."/>
            <person name="Waqas M."/>
            <person name="Abbas N."/>
            <person name="Nielsen T.K."/>
            <person name="Hansen L.H."/>
            <person name="Hussain S."/>
            <person name="Shahid M."/>
        </authorList>
    </citation>
    <scope>NUCLEOTIDE SEQUENCE</scope>
    <source>
        <strain evidence="2">S14</strain>
    </source>
</reference>
<keyword evidence="3" id="KW-1185">Reference proteome</keyword>
<comment type="caution">
    <text evidence="2">The sequence shown here is derived from an EMBL/GenBank/DDBJ whole genome shotgun (WGS) entry which is preliminary data.</text>
</comment>
<name>A0ABU1DIY0_9HYPH</name>
<dbReference type="RefSeq" id="WP_309393527.1">
    <property type="nucleotide sequence ID" value="NZ_JADBEO010000039.1"/>
</dbReference>
<proteinExistence type="predicted"/>
<dbReference type="EMBL" id="JADBEO010000039">
    <property type="protein sequence ID" value="MDR4308077.1"/>
    <property type="molecule type" value="Genomic_DNA"/>
</dbReference>
<dbReference type="Proteomes" id="UP001181622">
    <property type="component" value="Unassembled WGS sequence"/>
</dbReference>
<keyword evidence="1" id="KW-0812">Transmembrane</keyword>
<keyword evidence="1" id="KW-1133">Transmembrane helix</keyword>
<evidence type="ECO:0000256" key="1">
    <source>
        <dbReference type="SAM" id="Phobius"/>
    </source>
</evidence>
<evidence type="ECO:0000313" key="3">
    <source>
        <dbReference type="Proteomes" id="UP001181622"/>
    </source>
</evidence>
<evidence type="ECO:0000313" key="2">
    <source>
        <dbReference type="EMBL" id="MDR4308077.1"/>
    </source>
</evidence>